<sequence>MGSTVRAAFAATYDEPYVHEMVRSGDEQYNIIIEGGSLRIFNRVTGQEAAVSGDIGNYLAQSGPARKAFQAVTVGDTTFLLNRQRVVSMSGITTPGRPNQAVAYIKAGGYLITYTLNIYVNGRGYTASFTTPDNSESKNAQFITTDYLAEQFRVALITTVFPAIANDGGGGFSVNRYGSTLVIQGGHLEFDIETSDGVGDTYFVSFRDSVKTITNLPTKCVNGYQVSIAPDGSADSERYYLQYSGGVNTGKWVEVAAPNTITDIEPSTMPHLIELVGLNQFRVRAATWGKRLAGDGKSTSKDPSFVGYPIKSLQFIAGRLAAVSEFNAILSRARNGYVFFPDTAQTNLDTAPIDYDASNGSSTLIEHGVVAGGKLQFWGNLQQTYLDTGQESLKEKTTEVLPLANYEYDGEYPPKPIGLSSLLFGTTVGRWGVVTEVFFKGGVPQGEIVVSAHVPKLLDGKFRTIASGQATGKILCLTTNKPNMAYLYQSYNQGADRVQSAWNKWSFPAPRKILWATIMGSVAYFLFQWDGICTLEVVQLDAEGDEPNEKFPLRLDHRVSEAGAVYNEAGYFTLTLPYNVDDAKRSYFSCFEREDVAEFSQRGRQLGYTWVDARTIRVPTDSPSRKFFFGSIPVARRKDTRLFARDRADQPIIHDKLLIYRVSVSHKDTVEYDIVYHRRDGSKVSQTFTGRILGDATIMNQDVPVTTGSFTANVNSVAEDAVIELVNKTPFPAIWTAMKYTYELTVKAGR</sequence>
<gene>
    <name evidence="1" type="ORF">F9K91_21135</name>
</gene>
<dbReference type="AlphaFoldDB" id="A0A833FM00"/>
<comment type="caution">
    <text evidence="1">The sequence shown here is derived from an EMBL/GenBank/DDBJ whole genome shotgun (WGS) entry which is preliminary data.</text>
</comment>
<dbReference type="Proteomes" id="UP000430843">
    <property type="component" value="Unassembled WGS sequence"/>
</dbReference>
<reference evidence="1 2" key="1">
    <citation type="submission" date="2019-09" db="EMBL/GenBank/DDBJ databases">
        <title>Taxonomic organization of the family Brucellaceae based on a phylogenomic approach.</title>
        <authorList>
            <person name="Leclercq S."/>
            <person name="Cloeckaert A."/>
            <person name="Zygmunt M.S."/>
        </authorList>
    </citation>
    <scope>NUCLEOTIDE SEQUENCE [LARGE SCALE GENOMIC DNA]</scope>
    <source>
        <strain evidence="1 2">LMG 18957</strain>
    </source>
</reference>
<dbReference type="EMBL" id="WBWA01000028">
    <property type="protein sequence ID" value="KAB2662742.1"/>
    <property type="molecule type" value="Genomic_DNA"/>
</dbReference>
<accession>A0A833FM00</accession>
<protein>
    <submittedName>
        <fullName evidence="1">Uncharacterized protein</fullName>
    </submittedName>
</protein>
<name>A0A833FM00_9HYPH</name>
<keyword evidence="2" id="KW-1185">Reference proteome</keyword>
<evidence type="ECO:0000313" key="2">
    <source>
        <dbReference type="Proteomes" id="UP000430843"/>
    </source>
</evidence>
<dbReference type="RefSeq" id="WP_151678644.1">
    <property type="nucleotide sequence ID" value="NZ_WBWA01000028.1"/>
</dbReference>
<proteinExistence type="predicted"/>
<evidence type="ECO:0000313" key="1">
    <source>
        <dbReference type="EMBL" id="KAB2662742.1"/>
    </source>
</evidence>
<dbReference type="Pfam" id="PF25675">
    <property type="entry name" value="Phage_nozzle"/>
    <property type="match status" value="1"/>
</dbReference>
<organism evidence="1 2">
    <name type="scientific">Brucella tritici</name>
    <dbReference type="NCBI Taxonomy" id="94626"/>
    <lineage>
        <taxon>Bacteria</taxon>
        <taxon>Pseudomonadati</taxon>
        <taxon>Pseudomonadota</taxon>
        <taxon>Alphaproteobacteria</taxon>
        <taxon>Hyphomicrobiales</taxon>
        <taxon>Brucellaceae</taxon>
        <taxon>Brucella/Ochrobactrum group</taxon>
        <taxon>Brucella</taxon>
    </lineage>
</organism>
<dbReference type="InterPro" id="IPR058003">
    <property type="entry name" value="Phage_gp12"/>
</dbReference>